<feature type="domain" description="Glutaredoxin" evidence="1">
    <location>
        <begin position="66"/>
        <end position="130"/>
    </location>
</feature>
<proteinExistence type="predicted"/>
<evidence type="ECO:0000313" key="3">
    <source>
        <dbReference type="Proteomes" id="UP000054477"/>
    </source>
</evidence>
<dbReference type="STRING" id="1095629.A0A0C9WL86"/>
<dbReference type="PANTHER" id="PTHR45694:SF18">
    <property type="entry name" value="GLUTAREDOXIN-1-RELATED"/>
    <property type="match status" value="1"/>
</dbReference>
<keyword evidence="3" id="KW-1185">Reference proteome</keyword>
<dbReference type="AlphaFoldDB" id="A0A0C9WL86"/>
<dbReference type="GO" id="GO:0034599">
    <property type="term" value="P:cellular response to oxidative stress"/>
    <property type="evidence" value="ECO:0007669"/>
    <property type="project" value="TreeGrafter"/>
</dbReference>
<dbReference type="SUPFAM" id="SSF52833">
    <property type="entry name" value="Thioredoxin-like"/>
    <property type="match status" value="1"/>
</dbReference>
<dbReference type="Gene3D" id="3.40.30.10">
    <property type="entry name" value="Glutaredoxin"/>
    <property type="match status" value="1"/>
</dbReference>
<dbReference type="CDD" id="cd03419">
    <property type="entry name" value="GRX_GRXh_1_2_like"/>
    <property type="match status" value="1"/>
</dbReference>
<dbReference type="Pfam" id="PF00462">
    <property type="entry name" value="Glutaredoxin"/>
    <property type="match status" value="1"/>
</dbReference>
<dbReference type="EMBL" id="KN838703">
    <property type="protein sequence ID" value="KIJ97034.1"/>
    <property type="molecule type" value="Genomic_DNA"/>
</dbReference>
<gene>
    <name evidence="2" type="ORF">K443DRAFT_260120</name>
</gene>
<name>A0A0C9WL86_9AGAR</name>
<dbReference type="InterPro" id="IPR014025">
    <property type="entry name" value="Glutaredoxin_subgr"/>
</dbReference>
<dbReference type="GO" id="GO:0015038">
    <property type="term" value="F:glutathione disulfide oxidoreductase activity"/>
    <property type="evidence" value="ECO:0007669"/>
    <property type="project" value="TreeGrafter"/>
</dbReference>
<dbReference type="GO" id="GO:0005737">
    <property type="term" value="C:cytoplasm"/>
    <property type="evidence" value="ECO:0007669"/>
    <property type="project" value="TreeGrafter"/>
</dbReference>
<dbReference type="HOGENOM" id="CLU_026126_7_2_1"/>
<dbReference type="OrthoDB" id="418495at2759"/>
<reference evidence="2 3" key="1">
    <citation type="submission" date="2014-04" db="EMBL/GenBank/DDBJ databases">
        <authorList>
            <consortium name="DOE Joint Genome Institute"/>
            <person name="Kuo A."/>
            <person name="Kohler A."/>
            <person name="Nagy L.G."/>
            <person name="Floudas D."/>
            <person name="Copeland A."/>
            <person name="Barry K.W."/>
            <person name="Cichocki N."/>
            <person name="Veneault-Fourrey C."/>
            <person name="LaButti K."/>
            <person name="Lindquist E.A."/>
            <person name="Lipzen A."/>
            <person name="Lundell T."/>
            <person name="Morin E."/>
            <person name="Murat C."/>
            <person name="Sun H."/>
            <person name="Tunlid A."/>
            <person name="Henrissat B."/>
            <person name="Grigoriev I.V."/>
            <person name="Hibbett D.S."/>
            <person name="Martin F."/>
            <person name="Nordberg H.P."/>
            <person name="Cantor M.N."/>
            <person name="Hua S.X."/>
        </authorList>
    </citation>
    <scope>NUCLEOTIDE SEQUENCE [LARGE SCALE GENOMIC DNA]</scope>
    <source>
        <strain evidence="2 3">LaAM-08-1</strain>
    </source>
</reference>
<sequence>MFPRLSTTILPSRCQLSSLPTLFYLAATTVPPRRLSGSARWYSSRDTGSCSDVQELVDSIVAVNEVVIFSKTCCPHSSKTKSLFNQEFPKVKPVVLELNLRKDGPEIQSYLLEKTGQRTVPNVFVAHKHIGGNDDTQASFKAGKLAQLLRVRS</sequence>
<protein>
    <recommendedName>
        <fullName evidence="1">Glutaredoxin domain-containing protein</fullName>
    </recommendedName>
</protein>
<dbReference type="PANTHER" id="PTHR45694">
    <property type="entry name" value="GLUTAREDOXIN 2"/>
    <property type="match status" value="1"/>
</dbReference>
<dbReference type="InterPro" id="IPR002109">
    <property type="entry name" value="Glutaredoxin"/>
</dbReference>
<accession>A0A0C9WL86</accession>
<dbReference type="PRINTS" id="PR00160">
    <property type="entry name" value="GLUTAREDOXIN"/>
</dbReference>
<evidence type="ECO:0000259" key="1">
    <source>
        <dbReference type="Pfam" id="PF00462"/>
    </source>
</evidence>
<dbReference type="PROSITE" id="PS51354">
    <property type="entry name" value="GLUTAREDOXIN_2"/>
    <property type="match status" value="1"/>
</dbReference>
<evidence type="ECO:0000313" key="2">
    <source>
        <dbReference type="EMBL" id="KIJ97034.1"/>
    </source>
</evidence>
<organism evidence="2 3">
    <name type="scientific">Laccaria amethystina LaAM-08-1</name>
    <dbReference type="NCBI Taxonomy" id="1095629"/>
    <lineage>
        <taxon>Eukaryota</taxon>
        <taxon>Fungi</taxon>
        <taxon>Dikarya</taxon>
        <taxon>Basidiomycota</taxon>
        <taxon>Agaricomycotina</taxon>
        <taxon>Agaricomycetes</taxon>
        <taxon>Agaricomycetidae</taxon>
        <taxon>Agaricales</taxon>
        <taxon>Agaricineae</taxon>
        <taxon>Hydnangiaceae</taxon>
        <taxon>Laccaria</taxon>
    </lineage>
</organism>
<dbReference type="NCBIfam" id="TIGR02180">
    <property type="entry name" value="GRX_euk"/>
    <property type="match status" value="1"/>
</dbReference>
<dbReference type="InterPro" id="IPR036249">
    <property type="entry name" value="Thioredoxin-like_sf"/>
</dbReference>
<dbReference type="Proteomes" id="UP000054477">
    <property type="component" value="Unassembled WGS sequence"/>
</dbReference>
<dbReference type="InterPro" id="IPR011899">
    <property type="entry name" value="Glutaredoxin_euk/vir"/>
</dbReference>
<reference evidence="3" key="2">
    <citation type="submission" date="2015-01" db="EMBL/GenBank/DDBJ databases">
        <title>Evolutionary Origins and Diversification of the Mycorrhizal Mutualists.</title>
        <authorList>
            <consortium name="DOE Joint Genome Institute"/>
            <consortium name="Mycorrhizal Genomics Consortium"/>
            <person name="Kohler A."/>
            <person name="Kuo A."/>
            <person name="Nagy L.G."/>
            <person name="Floudas D."/>
            <person name="Copeland A."/>
            <person name="Barry K.W."/>
            <person name="Cichocki N."/>
            <person name="Veneault-Fourrey C."/>
            <person name="LaButti K."/>
            <person name="Lindquist E.A."/>
            <person name="Lipzen A."/>
            <person name="Lundell T."/>
            <person name="Morin E."/>
            <person name="Murat C."/>
            <person name="Riley R."/>
            <person name="Ohm R."/>
            <person name="Sun H."/>
            <person name="Tunlid A."/>
            <person name="Henrissat B."/>
            <person name="Grigoriev I.V."/>
            <person name="Hibbett D.S."/>
            <person name="Martin F."/>
        </authorList>
    </citation>
    <scope>NUCLEOTIDE SEQUENCE [LARGE SCALE GENOMIC DNA]</scope>
    <source>
        <strain evidence="3">LaAM-08-1</strain>
    </source>
</reference>